<feature type="region of interest" description="Disordered" evidence="6">
    <location>
        <begin position="1"/>
        <end position="27"/>
    </location>
</feature>
<evidence type="ECO:0000256" key="6">
    <source>
        <dbReference type="SAM" id="MobiDB-lite"/>
    </source>
</evidence>
<proteinExistence type="predicted"/>
<dbReference type="Pfam" id="PF05425">
    <property type="entry name" value="CopD"/>
    <property type="match status" value="1"/>
</dbReference>
<keyword evidence="5 7" id="KW-0472">Membrane</keyword>
<feature type="transmembrane region" description="Helical" evidence="7">
    <location>
        <begin position="287"/>
        <end position="312"/>
    </location>
</feature>
<evidence type="ECO:0000256" key="7">
    <source>
        <dbReference type="SAM" id="Phobius"/>
    </source>
</evidence>
<organism evidence="9 10">
    <name type="scientific">Saccharopolyspora hirsuta</name>
    <dbReference type="NCBI Taxonomy" id="1837"/>
    <lineage>
        <taxon>Bacteria</taxon>
        <taxon>Bacillati</taxon>
        <taxon>Actinomycetota</taxon>
        <taxon>Actinomycetes</taxon>
        <taxon>Pseudonocardiales</taxon>
        <taxon>Pseudonocardiaceae</taxon>
        <taxon>Saccharopolyspora</taxon>
    </lineage>
</organism>
<feature type="transmembrane region" description="Helical" evidence="7">
    <location>
        <begin position="156"/>
        <end position="180"/>
    </location>
</feature>
<evidence type="ECO:0000259" key="8">
    <source>
        <dbReference type="Pfam" id="PF05425"/>
    </source>
</evidence>
<dbReference type="OrthoDB" id="3518068at2"/>
<keyword evidence="2" id="KW-1003">Cell membrane</keyword>
<accession>A0A5M7CEL6</accession>
<dbReference type="GO" id="GO:0006825">
    <property type="term" value="P:copper ion transport"/>
    <property type="evidence" value="ECO:0007669"/>
    <property type="project" value="InterPro"/>
</dbReference>
<feature type="compositionally biased region" description="Basic and acidic residues" evidence="6">
    <location>
        <begin position="7"/>
        <end position="19"/>
    </location>
</feature>
<dbReference type="InterPro" id="IPR032694">
    <property type="entry name" value="CopC/D"/>
</dbReference>
<evidence type="ECO:0000256" key="2">
    <source>
        <dbReference type="ARBA" id="ARBA00022475"/>
    </source>
</evidence>
<feature type="transmembrane region" description="Helical" evidence="7">
    <location>
        <begin position="223"/>
        <end position="244"/>
    </location>
</feature>
<feature type="transmembrane region" description="Helical" evidence="7">
    <location>
        <begin position="332"/>
        <end position="353"/>
    </location>
</feature>
<evidence type="ECO:0000256" key="1">
    <source>
        <dbReference type="ARBA" id="ARBA00004651"/>
    </source>
</evidence>
<dbReference type="GO" id="GO:0005886">
    <property type="term" value="C:plasma membrane"/>
    <property type="evidence" value="ECO:0007669"/>
    <property type="project" value="UniProtKB-SubCell"/>
</dbReference>
<dbReference type="PANTHER" id="PTHR34820">
    <property type="entry name" value="INNER MEMBRANE PROTEIN YEBZ"/>
    <property type="match status" value="1"/>
</dbReference>
<keyword evidence="10" id="KW-1185">Reference proteome</keyword>
<feature type="transmembrane region" description="Helical" evidence="7">
    <location>
        <begin position="256"/>
        <end position="281"/>
    </location>
</feature>
<dbReference type="PANTHER" id="PTHR34820:SF4">
    <property type="entry name" value="INNER MEMBRANE PROTEIN YEBZ"/>
    <property type="match status" value="1"/>
</dbReference>
<reference evidence="9 10" key="1">
    <citation type="submission" date="2019-09" db="EMBL/GenBank/DDBJ databases">
        <title>Draft genome sequence of the thermophilic Saccharopolyspora hirsuta VKM Ac-666T.</title>
        <authorList>
            <person name="Lobastova T.G."/>
            <person name="Fokina V."/>
            <person name="Bragin E.Y."/>
            <person name="Shtratnikova V.Y."/>
            <person name="Starodumova I.P."/>
            <person name="Tarlachkov S.V."/>
            <person name="Donova M.V."/>
        </authorList>
    </citation>
    <scope>NUCLEOTIDE SEQUENCE [LARGE SCALE GENOMIC DNA]</scope>
    <source>
        <strain evidence="9 10">VKM Ac-666</strain>
    </source>
</reference>
<feature type="transmembrane region" description="Helical" evidence="7">
    <location>
        <begin position="34"/>
        <end position="55"/>
    </location>
</feature>
<feature type="transmembrane region" description="Helical" evidence="7">
    <location>
        <begin position="192"/>
        <end position="211"/>
    </location>
</feature>
<dbReference type="InterPro" id="IPR008457">
    <property type="entry name" value="Cu-R_CopD_dom"/>
</dbReference>
<keyword evidence="3 7" id="KW-0812">Transmembrane</keyword>
<evidence type="ECO:0000256" key="3">
    <source>
        <dbReference type="ARBA" id="ARBA00022692"/>
    </source>
</evidence>
<evidence type="ECO:0000256" key="4">
    <source>
        <dbReference type="ARBA" id="ARBA00022989"/>
    </source>
</evidence>
<gene>
    <name evidence="9" type="ORF">F1721_03250</name>
</gene>
<keyword evidence="4 7" id="KW-1133">Transmembrane helix</keyword>
<name>A0A5M7CEL6_SACHI</name>
<comment type="caution">
    <text evidence="9">The sequence shown here is derived from an EMBL/GenBank/DDBJ whole genome shotgun (WGS) entry which is preliminary data.</text>
</comment>
<feature type="domain" description="Copper resistance protein D" evidence="8">
    <location>
        <begin position="251"/>
        <end position="353"/>
    </location>
</feature>
<comment type="subcellular location">
    <subcellularLocation>
        <location evidence="1">Cell membrane</location>
        <topology evidence="1">Multi-pass membrane protein</topology>
    </subcellularLocation>
</comment>
<evidence type="ECO:0000256" key="5">
    <source>
        <dbReference type="ARBA" id="ARBA00023136"/>
    </source>
</evidence>
<dbReference type="AlphaFoldDB" id="A0A5M7CEL6"/>
<sequence length="360" mass="37027">MAADSDAVARSKRPAEPDRPSGAGERGATGAKTAVVLALVGGALLATLITTAYTAVGTIPGLPDPPTLVRFGLPAARVVLDLAALATVGLSMLPKLLGFDRPKQTEPIMALARRATVITALLWMLAALVSLVLQAAELSPDRAVTFQLIVDYVANVPAGPGLLASAGAGLACAVLGLLAIRFGESVPAELRTIVALLGLLPIPLTGHATDWRYHDFSMISMELHVIGAAMWTGGLAAVAVFVAPRRGLLAEALPRFSKLATIAFVVVGASGLFNGLMTLLITPNVGLLGLVTTGYGQIIVAKAICLVALGAVAAQMRFRLLPRIARHQRTALLAWAAAEVAVMGVAYGLGVVLSRAPVVV</sequence>
<dbReference type="Proteomes" id="UP000323946">
    <property type="component" value="Unassembled WGS sequence"/>
</dbReference>
<evidence type="ECO:0000313" key="9">
    <source>
        <dbReference type="EMBL" id="KAA5836875.1"/>
    </source>
</evidence>
<dbReference type="EMBL" id="VWPH01000002">
    <property type="protein sequence ID" value="KAA5836875.1"/>
    <property type="molecule type" value="Genomic_DNA"/>
</dbReference>
<protein>
    <submittedName>
        <fullName evidence="9">Copper resistance protein CopD</fullName>
    </submittedName>
</protein>
<feature type="transmembrane region" description="Helical" evidence="7">
    <location>
        <begin position="75"/>
        <end position="94"/>
    </location>
</feature>
<feature type="transmembrane region" description="Helical" evidence="7">
    <location>
        <begin position="115"/>
        <end position="136"/>
    </location>
</feature>
<dbReference type="RefSeq" id="WP_150065041.1">
    <property type="nucleotide sequence ID" value="NZ_JBEPDJ010000026.1"/>
</dbReference>
<evidence type="ECO:0000313" key="10">
    <source>
        <dbReference type="Proteomes" id="UP000323946"/>
    </source>
</evidence>